<gene>
    <name evidence="5" type="ORF">Pcinc_011843</name>
</gene>
<dbReference type="PANTHER" id="PTHR14107">
    <property type="entry name" value="WD REPEAT PROTEIN"/>
    <property type="match status" value="1"/>
</dbReference>
<feature type="compositionally biased region" description="Polar residues" evidence="4">
    <location>
        <begin position="348"/>
        <end position="360"/>
    </location>
</feature>
<feature type="compositionally biased region" description="Basic and acidic residues" evidence="4">
    <location>
        <begin position="479"/>
        <end position="493"/>
    </location>
</feature>
<dbReference type="PROSITE" id="PS50082">
    <property type="entry name" value="WD_REPEATS_2"/>
    <property type="match status" value="1"/>
</dbReference>
<dbReference type="Proteomes" id="UP001286313">
    <property type="component" value="Unassembled WGS sequence"/>
</dbReference>
<feature type="compositionally biased region" description="Polar residues" evidence="4">
    <location>
        <begin position="585"/>
        <end position="597"/>
    </location>
</feature>
<dbReference type="InterPro" id="IPR015943">
    <property type="entry name" value="WD40/YVTN_repeat-like_dom_sf"/>
</dbReference>
<comment type="caution">
    <text evidence="5">The sequence shown here is derived from an EMBL/GenBank/DDBJ whole genome shotgun (WGS) entry which is preliminary data.</text>
</comment>
<feature type="region of interest" description="Disordered" evidence="4">
    <location>
        <begin position="479"/>
        <end position="521"/>
    </location>
</feature>
<sequence>MAVQGDSGTKEEIKTQFTTIEGVYRLLPLSEYSRPNRVAYNNSGGSGTIPPVRVSFVSLPDSSGSVNSVNGDRTKICFNYGRELFVYTYRGIKKAADLTKPIDKRAYNKEDVPTCHDFNSTTANADGVSLLVGLLGGQVQLIDPITKEVNKAYNAGERLIDKTKVTCVRWIPGSPNQFLAAHSSGHMYTYNEELMCGVDRPHYQLFKQGEGYSVYTCKTKSTRNPLYRWVIGDGSINEFAFSPCSKYLAVVSQDGYLKVFNFDTMDLVGSARSYYGGLLCVCWSPDGRYVVTGGEDDLITIWSFHEKRVVARGRGHKSWVTVVAFDSFTTLYSDMDELDMCTDDTSKHNSYSNDVRGSKTSNGAPSSRPSSNRNSLASDGLGLSVTSYRLGSVGQDTLLCLWDLKDDVLTQPYLRPRSSTVVSSSGVVNSGGVGGNQTGQSTANAKCNSTKESSVGSDASHHSHSTNSLTAKLANLNFGEKKDKEKGEKDHKRSLSLASKNSTQNCKGSVNKNQVGGSTWSSEDWCKPMGTWVCPRLDECPVLEPMICKKIGHERLSGLVFREDCVITSCQDGCVLTWCRPGKQPGSNQHSTPSPTTAVAMGGGPIASGGTVV</sequence>
<feature type="compositionally biased region" description="Gly residues" evidence="4">
    <location>
        <begin position="601"/>
        <end position="613"/>
    </location>
</feature>
<dbReference type="AlphaFoldDB" id="A0AAE1G290"/>
<feature type="compositionally biased region" description="Low complexity" evidence="4">
    <location>
        <begin position="361"/>
        <end position="376"/>
    </location>
</feature>
<feature type="compositionally biased region" description="Polar residues" evidence="4">
    <location>
        <begin position="496"/>
        <end position="521"/>
    </location>
</feature>
<evidence type="ECO:0000256" key="1">
    <source>
        <dbReference type="ARBA" id="ARBA00022574"/>
    </source>
</evidence>
<keyword evidence="2" id="KW-0677">Repeat</keyword>
<protein>
    <recommendedName>
        <fullName evidence="7">WD repeat-containing protein 20</fullName>
    </recommendedName>
</protein>
<evidence type="ECO:0008006" key="7">
    <source>
        <dbReference type="Google" id="ProtNLM"/>
    </source>
</evidence>
<evidence type="ECO:0000313" key="6">
    <source>
        <dbReference type="Proteomes" id="UP001286313"/>
    </source>
</evidence>
<feature type="region of interest" description="Disordered" evidence="4">
    <location>
        <begin position="583"/>
        <end position="613"/>
    </location>
</feature>
<evidence type="ECO:0000256" key="4">
    <source>
        <dbReference type="SAM" id="MobiDB-lite"/>
    </source>
</evidence>
<proteinExistence type="predicted"/>
<feature type="repeat" description="WD" evidence="3">
    <location>
        <begin position="271"/>
        <end position="312"/>
    </location>
</feature>
<dbReference type="PANTHER" id="PTHR14107:SF16">
    <property type="entry name" value="AT02583P"/>
    <property type="match status" value="1"/>
</dbReference>
<keyword evidence="6" id="KW-1185">Reference proteome</keyword>
<feature type="region of interest" description="Disordered" evidence="4">
    <location>
        <begin position="348"/>
        <end position="376"/>
    </location>
</feature>
<accession>A0AAE1G290</accession>
<feature type="region of interest" description="Disordered" evidence="4">
    <location>
        <begin position="417"/>
        <end position="467"/>
    </location>
</feature>
<dbReference type="InterPro" id="IPR001680">
    <property type="entry name" value="WD40_rpt"/>
</dbReference>
<dbReference type="EMBL" id="JAWQEG010000946">
    <property type="protein sequence ID" value="KAK3883846.1"/>
    <property type="molecule type" value="Genomic_DNA"/>
</dbReference>
<name>A0AAE1G290_PETCI</name>
<dbReference type="InterPro" id="IPR036322">
    <property type="entry name" value="WD40_repeat_dom_sf"/>
</dbReference>
<evidence type="ECO:0000256" key="3">
    <source>
        <dbReference type="PROSITE-ProRule" id="PRU00221"/>
    </source>
</evidence>
<dbReference type="InterPro" id="IPR051362">
    <property type="entry name" value="WD_repeat_creC_regulators"/>
</dbReference>
<feature type="compositionally biased region" description="Polar residues" evidence="4">
    <location>
        <begin position="442"/>
        <end position="457"/>
    </location>
</feature>
<dbReference type="Gene3D" id="2.130.10.10">
    <property type="entry name" value="YVTN repeat-like/Quinoprotein amine dehydrogenase"/>
    <property type="match status" value="2"/>
</dbReference>
<organism evidence="5 6">
    <name type="scientific">Petrolisthes cinctipes</name>
    <name type="common">Flat porcelain crab</name>
    <dbReference type="NCBI Taxonomy" id="88211"/>
    <lineage>
        <taxon>Eukaryota</taxon>
        <taxon>Metazoa</taxon>
        <taxon>Ecdysozoa</taxon>
        <taxon>Arthropoda</taxon>
        <taxon>Crustacea</taxon>
        <taxon>Multicrustacea</taxon>
        <taxon>Malacostraca</taxon>
        <taxon>Eumalacostraca</taxon>
        <taxon>Eucarida</taxon>
        <taxon>Decapoda</taxon>
        <taxon>Pleocyemata</taxon>
        <taxon>Anomura</taxon>
        <taxon>Galatheoidea</taxon>
        <taxon>Porcellanidae</taxon>
        <taxon>Petrolisthes</taxon>
    </lineage>
</organism>
<reference evidence="5" key="1">
    <citation type="submission" date="2023-10" db="EMBL/GenBank/DDBJ databases">
        <title>Genome assemblies of two species of porcelain crab, Petrolisthes cinctipes and Petrolisthes manimaculis (Anomura: Porcellanidae).</title>
        <authorList>
            <person name="Angst P."/>
        </authorList>
    </citation>
    <scope>NUCLEOTIDE SEQUENCE</scope>
    <source>
        <strain evidence="5">PB745_01</strain>
        <tissue evidence="5">Gill</tissue>
    </source>
</reference>
<keyword evidence="1 3" id="KW-0853">WD repeat</keyword>
<evidence type="ECO:0000313" key="5">
    <source>
        <dbReference type="EMBL" id="KAK3883846.1"/>
    </source>
</evidence>
<evidence type="ECO:0000256" key="2">
    <source>
        <dbReference type="ARBA" id="ARBA00022737"/>
    </source>
</evidence>
<dbReference type="SUPFAM" id="SSF50978">
    <property type="entry name" value="WD40 repeat-like"/>
    <property type="match status" value="1"/>
</dbReference>
<dbReference type="SMART" id="SM00320">
    <property type="entry name" value="WD40"/>
    <property type="match status" value="5"/>
</dbReference>
<feature type="compositionally biased region" description="Low complexity" evidence="4">
    <location>
        <begin position="418"/>
        <end position="428"/>
    </location>
</feature>
<dbReference type="Pfam" id="PF00400">
    <property type="entry name" value="WD40"/>
    <property type="match status" value="2"/>
</dbReference>
<dbReference type="PROSITE" id="PS50294">
    <property type="entry name" value="WD_REPEATS_REGION"/>
    <property type="match status" value="1"/>
</dbReference>